<dbReference type="Proteomes" id="UP000813824">
    <property type="component" value="Unassembled WGS sequence"/>
</dbReference>
<evidence type="ECO:0008006" key="6">
    <source>
        <dbReference type="Google" id="ProtNLM"/>
    </source>
</evidence>
<keyword evidence="2" id="KW-1133">Transmembrane helix</keyword>
<comment type="caution">
    <text evidence="4">The sequence shown here is derived from an EMBL/GenBank/DDBJ whole genome shotgun (WGS) entry which is preliminary data.</text>
</comment>
<evidence type="ECO:0000313" key="4">
    <source>
        <dbReference type="EMBL" id="KAH8086649.1"/>
    </source>
</evidence>
<reference evidence="4" key="1">
    <citation type="journal article" date="2021" name="New Phytol.">
        <title>Evolutionary innovations through gain and loss of genes in the ectomycorrhizal Boletales.</title>
        <authorList>
            <person name="Wu G."/>
            <person name="Miyauchi S."/>
            <person name="Morin E."/>
            <person name="Kuo A."/>
            <person name="Drula E."/>
            <person name="Varga T."/>
            <person name="Kohler A."/>
            <person name="Feng B."/>
            <person name="Cao Y."/>
            <person name="Lipzen A."/>
            <person name="Daum C."/>
            <person name="Hundley H."/>
            <person name="Pangilinan J."/>
            <person name="Johnson J."/>
            <person name="Barry K."/>
            <person name="LaButti K."/>
            <person name="Ng V."/>
            <person name="Ahrendt S."/>
            <person name="Min B."/>
            <person name="Choi I.G."/>
            <person name="Park H."/>
            <person name="Plett J.M."/>
            <person name="Magnuson J."/>
            <person name="Spatafora J.W."/>
            <person name="Nagy L.G."/>
            <person name="Henrissat B."/>
            <person name="Grigoriev I.V."/>
            <person name="Yang Z.L."/>
            <person name="Xu J."/>
            <person name="Martin F.M."/>
        </authorList>
    </citation>
    <scope>NUCLEOTIDE SEQUENCE</scope>
    <source>
        <strain evidence="4">KKN 215</strain>
    </source>
</reference>
<accession>A0A8K0UI38</accession>
<keyword evidence="2" id="KW-0472">Membrane</keyword>
<evidence type="ECO:0000256" key="1">
    <source>
        <dbReference type="SAM" id="MobiDB-lite"/>
    </source>
</evidence>
<keyword evidence="3" id="KW-0732">Signal</keyword>
<sequence length="464" mass="49455">MTTRLGWLLVSWPIYVLSKAASPTPLPQGFMFDWTPQGGAPLAPITAQCDTVHIKWGRGNAEGPSPIAPYYLQVYTSTFDVPLVVEVGSVLEFDWTVPFVPGTQYQICMFDSKGVSGGCQAIYTVYQAPNTTLQSPPTCPNLTYPQPEQQIGVVGLVENGPFSRFATIDQCTDLSIMPTNGTPPYTLSIAPALHPHYNISSMDQSPINWTVSLSSGMSFFVSLVDSTGMLWSSGPLFSGGGGNTNCLSLNAATVDEMNLSTTGVVLPVAVGIGGTILGLAVGLFSAWIYRSKLRRSHTVTPTGFKSMEDEKTEDSLSQSLYQDLEYNVLSQSGGVEAFRLPVTPDSAMSSDSVTSYTSADSTTPLVPLRRHSAGASPHLLLESIIRVIESDEAVGGDAVHEPEAAIVERPPSITPNLSSDPSHPNPTPLSTCLDGPSRLRSGRPLPVPSSPPSRPLPQTPLAPF</sequence>
<feature type="transmembrane region" description="Helical" evidence="2">
    <location>
        <begin position="264"/>
        <end position="289"/>
    </location>
</feature>
<evidence type="ECO:0000313" key="5">
    <source>
        <dbReference type="Proteomes" id="UP000813824"/>
    </source>
</evidence>
<dbReference type="AlphaFoldDB" id="A0A8K0UI38"/>
<evidence type="ECO:0000256" key="3">
    <source>
        <dbReference type="SAM" id="SignalP"/>
    </source>
</evidence>
<organism evidence="4 5">
    <name type="scientific">Cristinia sonorae</name>
    <dbReference type="NCBI Taxonomy" id="1940300"/>
    <lineage>
        <taxon>Eukaryota</taxon>
        <taxon>Fungi</taxon>
        <taxon>Dikarya</taxon>
        <taxon>Basidiomycota</taxon>
        <taxon>Agaricomycotina</taxon>
        <taxon>Agaricomycetes</taxon>
        <taxon>Agaricomycetidae</taxon>
        <taxon>Agaricales</taxon>
        <taxon>Pleurotineae</taxon>
        <taxon>Stephanosporaceae</taxon>
        <taxon>Cristinia</taxon>
    </lineage>
</organism>
<dbReference type="OrthoDB" id="2563021at2759"/>
<protein>
    <recommendedName>
        <fullName evidence="6">Fibronectin type-III domain-containing protein</fullName>
    </recommendedName>
</protein>
<proteinExistence type="predicted"/>
<keyword evidence="5" id="KW-1185">Reference proteome</keyword>
<keyword evidence="2" id="KW-0812">Transmembrane</keyword>
<feature type="region of interest" description="Disordered" evidence="1">
    <location>
        <begin position="403"/>
        <end position="464"/>
    </location>
</feature>
<feature type="compositionally biased region" description="Pro residues" evidence="1">
    <location>
        <begin position="445"/>
        <end position="464"/>
    </location>
</feature>
<feature type="signal peptide" evidence="3">
    <location>
        <begin position="1"/>
        <end position="20"/>
    </location>
</feature>
<name>A0A8K0UI38_9AGAR</name>
<feature type="chain" id="PRO_5035465369" description="Fibronectin type-III domain-containing protein" evidence="3">
    <location>
        <begin position="21"/>
        <end position="464"/>
    </location>
</feature>
<evidence type="ECO:0000256" key="2">
    <source>
        <dbReference type="SAM" id="Phobius"/>
    </source>
</evidence>
<dbReference type="EMBL" id="JAEVFJ010000042">
    <property type="protein sequence ID" value="KAH8086649.1"/>
    <property type="molecule type" value="Genomic_DNA"/>
</dbReference>
<gene>
    <name evidence="4" type="ORF">BXZ70DRAFT_1011742</name>
</gene>